<organism evidence="1">
    <name type="scientific">marine sediment metagenome</name>
    <dbReference type="NCBI Taxonomy" id="412755"/>
    <lineage>
        <taxon>unclassified sequences</taxon>
        <taxon>metagenomes</taxon>
        <taxon>ecological metagenomes</taxon>
    </lineage>
</organism>
<sequence length="106" mass="12481">MTKKRDEFQLASNELFLRLWEHRAHGTCELKGKGCKGWWMPSPHHIIKRSQGYEKCKNEAWNILVLCPVCHYRADHPNSSINGLPKFTQAEQFELAEKLNRRYGIE</sequence>
<name>A0A0F9N4M2_9ZZZZ</name>
<gene>
    <name evidence="1" type="ORF">LCGC14_1380080</name>
</gene>
<evidence type="ECO:0008006" key="2">
    <source>
        <dbReference type="Google" id="ProtNLM"/>
    </source>
</evidence>
<proteinExistence type="predicted"/>
<protein>
    <recommendedName>
        <fullName evidence="2">HNH nuclease domain-containing protein</fullName>
    </recommendedName>
</protein>
<comment type="caution">
    <text evidence="1">The sequence shown here is derived from an EMBL/GenBank/DDBJ whole genome shotgun (WGS) entry which is preliminary data.</text>
</comment>
<reference evidence="1" key="1">
    <citation type="journal article" date="2015" name="Nature">
        <title>Complex archaea that bridge the gap between prokaryotes and eukaryotes.</title>
        <authorList>
            <person name="Spang A."/>
            <person name="Saw J.H."/>
            <person name="Jorgensen S.L."/>
            <person name="Zaremba-Niedzwiedzka K."/>
            <person name="Martijn J."/>
            <person name="Lind A.E."/>
            <person name="van Eijk R."/>
            <person name="Schleper C."/>
            <person name="Guy L."/>
            <person name="Ettema T.J."/>
        </authorList>
    </citation>
    <scope>NUCLEOTIDE SEQUENCE</scope>
</reference>
<evidence type="ECO:0000313" key="1">
    <source>
        <dbReference type="EMBL" id="KKM76447.1"/>
    </source>
</evidence>
<dbReference type="EMBL" id="LAZR01008808">
    <property type="protein sequence ID" value="KKM76447.1"/>
    <property type="molecule type" value="Genomic_DNA"/>
</dbReference>
<accession>A0A0F9N4M2</accession>
<dbReference type="AlphaFoldDB" id="A0A0F9N4M2"/>